<proteinExistence type="inferred from homology"/>
<evidence type="ECO:0000313" key="12">
    <source>
        <dbReference type="Proteomes" id="UP000664414"/>
    </source>
</evidence>
<dbReference type="HAMAP" id="MF_01430">
    <property type="entry name" value="OM_assembly_BamA"/>
    <property type="match status" value="1"/>
</dbReference>
<protein>
    <recommendedName>
        <fullName evidence="8 9">Outer membrane protein assembly factor BamA</fullName>
    </recommendedName>
</protein>
<evidence type="ECO:0000259" key="10">
    <source>
        <dbReference type="PROSITE" id="PS51779"/>
    </source>
</evidence>
<comment type="subunit">
    <text evidence="8">Part of the Bam complex.</text>
</comment>
<dbReference type="InterPro" id="IPR034746">
    <property type="entry name" value="POTRA"/>
</dbReference>
<evidence type="ECO:0000256" key="7">
    <source>
        <dbReference type="ARBA" id="ARBA00023237"/>
    </source>
</evidence>
<dbReference type="Pfam" id="PF07244">
    <property type="entry name" value="POTRA"/>
    <property type="match status" value="5"/>
</dbReference>
<organism evidence="11 12">
    <name type="scientific">Candidatus Paracaedimonas acanthamoebae</name>
    <dbReference type="NCBI Taxonomy" id="244581"/>
    <lineage>
        <taxon>Bacteria</taxon>
        <taxon>Pseudomonadati</taxon>
        <taxon>Pseudomonadota</taxon>
        <taxon>Alphaproteobacteria</taxon>
        <taxon>Holosporales</taxon>
        <taxon>Caedimonadaceae</taxon>
        <taxon>Candidatus Paracaedimonas</taxon>
    </lineage>
</organism>
<dbReference type="PANTHER" id="PTHR12815:SF23">
    <property type="entry name" value="OUTER MEMBRANE PROTEIN ASSEMBLY FACTOR BAMA"/>
    <property type="match status" value="1"/>
</dbReference>
<keyword evidence="6 8" id="KW-0472">Membrane</keyword>
<evidence type="ECO:0000256" key="4">
    <source>
        <dbReference type="ARBA" id="ARBA00022729"/>
    </source>
</evidence>
<dbReference type="Pfam" id="PF01103">
    <property type="entry name" value="Omp85"/>
    <property type="match status" value="1"/>
</dbReference>
<keyword evidence="3 8" id="KW-0812">Transmembrane</keyword>
<dbReference type="PROSITE" id="PS51779">
    <property type="entry name" value="POTRA"/>
    <property type="match status" value="3"/>
</dbReference>
<keyword evidence="4 8" id="KW-0732">Signal</keyword>
<dbReference type="InterPro" id="IPR000184">
    <property type="entry name" value="Bac_surfAg_D15"/>
</dbReference>
<dbReference type="Gene3D" id="3.10.20.310">
    <property type="entry name" value="membrane protein fhac"/>
    <property type="match status" value="5"/>
</dbReference>
<evidence type="ECO:0000256" key="5">
    <source>
        <dbReference type="ARBA" id="ARBA00022737"/>
    </source>
</evidence>
<dbReference type="EMBL" id="JAFKGL010000027">
    <property type="protein sequence ID" value="MBN9413569.1"/>
    <property type="molecule type" value="Genomic_DNA"/>
</dbReference>
<reference evidence="11" key="1">
    <citation type="submission" date="2021-02" db="EMBL/GenBank/DDBJ databases">
        <title>Thiocyanate and organic carbon inputs drive convergent selection for specific autotrophic Afipia and Thiobacillus strains within complex microbiomes.</title>
        <authorList>
            <person name="Huddy R.J."/>
            <person name="Sachdeva R."/>
            <person name="Kadzinga F."/>
            <person name="Kantor R.S."/>
            <person name="Harrison S.T.L."/>
            <person name="Banfield J.F."/>
        </authorList>
    </citation>
    <scope>NUCLEOTIDE SEQUENCE</scope>
    <source>
        <strain evidence="11">SCN18_10_11_15_R4_P_38_20</strain>
    </source>
</reference>
<dbReference type="InterPro" id="IPR023707">
    <property type="entry name" value="OM_assembly_BamA"/>
</dbReference>
<dbReference type="GO" id="GO:0009279">
    <property type="term" value="C:cell outer membrane"/>
    <property type="evidence" value="ECO:0007669"/>
    <property type="project" value="UniProtKB-SubCell"/>
</dbReference>
<evidence type="ECO:0000256" key="1">
    <source>
        <dbReference type="ARBA" id="ARBA00004370"/>
    </source>
</evidence>
<dbReference type="Gene3D" id="2.40.160.50">
    <property type="entry name" value="membrane protein fhac: a member of the omp85/tpsb transporter family"/>
    <property type="match status" value="1"/>
</dbReference>
<evidence type="ECO:0000313" key="11">
    <source>
        <dbReference type="EMBL" id="MBN9413569.1"/>
    </source>
</evidence>
<evidence type="ECO:0000256" key="6">
    <source>
        <dbReference type="ARBA" id="ARBA00023136"/>
    </source>
</evidence>
<dbReference type="AlphaFoldDB" id="A0A8J7PXL9"/>
<keyword evidence="2 8" id="KW-1134">Transmembrane beta strand</keyword>
<gene>
    <name evidence="8 11" type="primary">bamA</name>
    <name evidence="11" type="ORF">J0H12_06585</name>
</gene>
<comment type="similarity">
    <text evidence="8">Belongs to the BamA family.</text>
</comment>
<evidence type="ECO:0000256" key="2">
    <source>
        <dbReference type="ARBA" id="ARBA00022452"/>
    </source>
</evidence>
<dbReference type="NCBIfam" id="TIGR03303">
    <property type="entry name" value="OM_YaeT"/>
    <property type="match status" value="1"/>
</dbReference>
<dbReference type="GO" id="GO:0043165">
    <property type="term" value="P:Gram-negative-bacterium-type cell outer membrane assembly"/>
    <property type="evidence" value="ECO:0007669"/>
    <property type="project" value="UniProtKB-UniRule"/>
</dbReference>
<comment type="subcellular location">
    <subcellularLocation>
        <location evidence="8">Cell outer membrane</location>
    </subcellularLocation>
    <subcellularLocation>
        <location evidence="1">Membrane</location>
    </subcellularLocation>
</comment>
<evidence type="ECO:0000256" key="9">
    <source>
        <dbReference type="NCBIfam" id="TIGR03303"/>
    </source>
</evidence>
<feature type="domain" description="POTRA" evidence="10">
    <location>
        <begin position="28"/>
        <end position="95"/>
    </location>
</feature>
<dbReference type="Proteomes" id="UP000664414">
    <property type="component" value="Unassembled WGS sequence"/>
</dbReference>
<feature type="domain" description="POTRA" evidence="10">
    <location>
        <begin position="96"/>
        <end position="173"/>
    </location>
</feature>
<evidence type="ECO:0000256" key="3">
    <source>
        <dbReference type="ARBA" id="ARBA00022692"/>
    </source>
</evidence>
<feature type="domain" description="POTRA" evidence="10">
    <location>
        <begin position="349"/>
        <end position="422"/>
    </location>
</feature>
<sequence>MIVNSRIRFFFVFVFLMMSEGKISFASTLIQNIQIQGNQRIEKETILAQIDLIPGKMHSQEEIDQALKNLFASGLFADARLESKGSSLIIHVKENPIVNQVVIEGNDKLSDEILKGELQLRPRQVYTLTRLRNDTQRIQDLYRLKGHFAAVVTPQIIKREQNRVDVVFDVKEGLATVVRKIFFIGNKKFSESKLESAIQTKETRWYRFFTADDTFDSDRLAYDKELLRKFYLEHGYADFQIKSAVAELTPDREEFFITFTLEEGERYQIGDIKISSDFKGLDTTTLAKKIPFASGDWYSNKDVEKTLNLLVDELGSLGYAFVDIQPQLQKNIHKHLLDINFIIQEGPKVYINSIDIIGNDRTDDDVIRRELELDEGDAFNSNKMKHSEKRIKDLGFFKKVTVTKQPSDNPDKADIKIEIEEDRTGELSFGGGFSTADGPLADIRFAEHNFRGKGQDLRVGVTYSKRRQEYSFGLTEPYFLGRELMAGFDVYRMTRTRYQDASYDQQIHGLSLLMGYMLSENLSQLWTYTIQSDKVDHLRKNASRFIQAQPRNSTLSSITHTLTYDRRDSKIDPTTGYSISLSNEFAGLGGTLKYLKNQISGSHFYSFSDEWVLETSARYGIMVGLGKKTRIADRYILGGDTLRGFSPGGVSPRDKISKDKDALGGHQFYSGSVELSFPIGLPNEFGVKGATFTDVGSVWHSKEKGPEVFDSRKPRASVGFGVRWKSPIGPLRIDIAKTISKNKLDEKQVVLFGFSTRL</sequence>
<keyword evidence="7 8" id="KW-0998">Cell outer membrane</keyword>
<dbReference type="PIRSF" id="PIRSF006076">
    <property type="entry name" value="OM_assembly_OMP85"/>
    <property type="match status" value="1"/>
</dbReference>
<dbReference type="GO" id="GO:0051205">
    <property type="term" value="P:protein insertion into membrane"/>
    <property type="evidence" value="ECO:0007669"/>
    <property type="project" value="UniProtKB-UniRule"/>
</dbReference>
<dbReference type="InterPro" id="IPR039910">
    <property type="entry name" value="D15-like"/>
</dbReference>
<comment type="function">
    <text evidence="8">Part of the outer membrane protein assembly complex, which is involved in assembly and insertion of beta-barrel proteins into the outer membrane.</text>
</comment>
<evidence type="ECO:0000256" key="8">
    <source>
        <dbReference type="HAMAP-Rule" id="MF_01430"/>
    </source>
</evidence>
<name>A0A8J7PXL9_9PROT</name>
<comment type="caution">
    <text evidence="11">The sequence shown here is derived from an EMBL/GenBank/DDBJ whole genome shotgun (WGS) entry which is preliminary data.</text>
</comment>
<accession>A0A8J7PXL9</accession>
<dbReference type="InterPro" id="IPR010827">
    <property type="entry name" value="BamA/TamA_POTRA"/>
</dbReference>
<dbReference type="PANTHER" id="PTHR12815">
    <property type="entry name" value="SORTING AND ASSEMBLY MACHINERY SAMM50 PROTEIN FAMILY MEMBER"/>
    <property type="match status" value="1"/>
</dbReference>
<keyword evidence="5 8" id="KW-0677">Repeat</keyword>